<proteinExistence type="predicted"/>
<organism evidence="1 2">
    <name type="scientific">Candidatus Endobugula sertula</name>
    <name type="common">Bugula neritina bacterial symbiont</name>
    <dbReference type="NCBI Taxonomy" id="62101"/>
    <lineage>
        <taxon>Bacteria</taxon>
        <taxon>Pseudomonadati</taxon>
        <taxon>Pseudomonadota</taxon>
        <taxon>Gammaproteobacteria</taxon>
        <taxon>Cellvibrionales</taxon>
        <taxon>Cellvibrionaceae</taxon>
        <taxon>Candidatus Endobugula</taxon>
    </lineage>
</organism>
<gene>
    <name evidence="1" type="ORF">AB835_02950</name>
</gene>
<dbReference type="GO" id="GO:0007165">
    <property type="term" value="P:signal transduction"/>
    <property type="evidence" value="ECO:0007669"/>
    <property type="project" value="InterPro"/>
</dbReference>
<dbReference type="Proteomes" id="UP000242502">
    <property type="component" value="Unassembled WGS sequence"/>
</dbReference>
<reference evidence="1 2" key="1">
    <citation type="journal article" date="2016" name="Appl. Environ. Microbiol.">
        <title>Lack of Overt Genome Reduction in the Bryostatin-Producing Bryozoan Symbiont "Candidatus Endobugula sertula".</title>
        <authorList>
            <person name="Miller I.J."/>
            <person name="Vanee N."/>
            <person name="Fong S.S."/>
            <person name="Lim-Fong G.E."/>
            <person name="Kwan J.C."/>
        </authorList>
    </citation>
    <scope>NUCLEOTIDE SEQUENCE [LARGE SCALE GENOMIC DNA]</scope>
    <source>
        <strain evidence="1">AB1-4</strain>
    </source>
</reference>
<dbReference type="STRING" id="62101.AB835_02950"/>
<accession>A0A1D2QSN5</accession>
<evidence type="ECO:0000313" key="1">
    <source>
        <dbReference type="EMBL" id="ODS24602.1"/>
    </source>
</evidence>
<dbReference type="SUPFAM" id="SSF50341">
    <property type="entry name" value="CheW-like"/>
    <property type="match status" value="1"/>
</dbReference>
<sequence>MNVDEVPSLLVPITDRRLLLPMVSIAETLPYKQPQEPKKIEGCKWYLGDILWRGIMVPMISYEAINGDAIADIKGVTQMVVLNNTGVHPKLPFICFPTQGIPRLSRVTNDSIVEDQMIVPKAFDQMNVHVAGEPAAIPNISKLEQAYVQLMSL</sequence>
<dbReference type="EMBL" id="MDLC01000007">
    <property type="protein sequence ID" value="ODS24602.1"/>
    <property type="molecule type" value="Genomic_DNA"/>
</dbReference>
<protein>
    <recommendedName>
        <fullName evidence="3">CheW-like domain-containing protein</fullName>
    </recommendedName>
</protein>
<dbReference type="GO" id="GO:0006935">
    <property type="term" value="P:chemotaxis"/>
    <property type="evidence" value="ECO:0007669"/>
    <property type="project" value="InterPro"/>
</dbReference>
<dbReference type="AlphaFoldDB" id="A0A1D2QSN5"/>
<comment type="caution">
    <text evidence="1">The sequence shown here is derived from an EMBL/GenBank/DDBJ whole genome shotgun (WGS) entry which is preliminary data.</text>
</comment>
<dbReference type="InterPro" id="IPR036061">
    <property type="entry name" value="CheW-like_dom_sf"/>
</dbReference>
<evidence type="ECO:0000313" key="2">
    <source>
        <dbReference type="Proteomes" id="UP000242502"/>
    </source>
</evidence>
<evidence type="ECO:0008006" key="3">
    <source>
        <dbReference type="Google" id="ProtNLM"/>
    </source>
</evidence>
<name>A0A1D2QSN5_9GAMM</name>